<name>A0A1W1VXN1_9FIRM</name>
<dbReference type="Proteomes" id="UP000192569">
    <property type="component" value="Chromosome I"/>
</dbReference>
<evidence type="ECO:0000259" key="9">
    <source>
        <dbReference type="Pfam" id="PF19436"/>
    </source>
</evidence>
<keyword evidence="2" id="KW-0004">4Fe-4S</keyword>
<dbReference type="GO" id="GO:0051539">
    <property type="term" value="F:4 iron, 4 sulfur cluster binding"/>
    <property type="evidence" value="ECO:0007669"/>
    <property type="project" value="UniProtKB-KW"/>
</dbReference>
<dbReference type="NCBIfam" id="NF007078">
    <property type="entry name" value="PRK09529.1"/>
    <property type="match status" value="1"/>
</dbReference>
<evidence type="ECO:0000256" key="2">
    <source>
        <dbReference type="ARBA" id="ARBA00022485"/>
    </source>
</evidence>
<dbReference type="OrthoDB" id="9759545at2"/>
<dbReference type="NCBIfam" id="NF040764">
    <property type="entry name" value="CODH_ACS_al_bet"/>
    <property type="match status" value="1"/>
</dbReference>
<evidence type="ECO:0000256" key="4">
    <source>
        <dbReference type="ARBA" id="ARBA00022679"/>
    </source>
</evidence>
<dbReference type="InterPro" id="IPR016099">
    <property type="entry name" value="Prismane-like_a/b-sand"/>
</dbReference>
<dbReference type="Gene3D" id="3.30.1650.10">
    <property type="entry name" value="Bifunctional carbon monoxide dehydrogenase/acetyl-coa synthase(codh/acs), Chain M, domain 3"/>
    <property type="match status" value="1"/>
</dbReference>
<evidence type="ECO:0000256" key="7">
    <source>
        <dbReference type="ARBA" id="ARBA00023014"/>
    </source>
</evidence>
<keyword evidence="11" id="KW-1185">Reference proteome</keyword>
<dbReference type="Pfam" id="PF18537">
    <property type="entry name" value="CODH_A_N"/>
    <property type="match status" value="1"/>
</dbReference>
<dbReference type="PANTHER" id="PTHR42281:SF1">
    <property type="entry name" value="ACETYL-COA DECARBONYLASE_SYNTHASE COMPLEX SUBUNIT BETA 1"/>
    <property type="match status" value="1"/>
</dbReference>
<dbReference type="Gene3D" id="3.40.970.20">
    <property type="entry name" value="Carbon monoxide dehydrogenase alpha subunit. Chain D, domain 4"/>
    <property type="match status" value="1"/>
</dbReference>
<dbReference type="EMBL" id="LT838272">
    <property type="protein sequence ID" value="SMB98096.1"/>
    <property type="molecule type" value="Genomic_DNA"/>
</dbReference>
<dbReference type="Pfam" id="PF03598">
    <property type="entry name" value="CdhC"/>
    <property type="match status" value="1"/>
</dbReference>
<dbReference type="Pfam" id="PF19436">
    <property type="entry name" value="ACS_CODH_B_C"/>
    <property type="match status" value="1"/>
</dbReference>
<organism evidence="10 11">
    <name type="scientific">Thermanaeromonas toyohensis ToBE</name>
    <dbReference type="NCBI Taxonomy" id="698762"/>
    <lineage>
        <taxon>Bacteria</taxon>
        <taxon>Bacillati</taxon>
        <taxon>Bacillota</taxon>
        <taxon>Clostridia</taxon>
        <taxon>Neomoorellales</taxon>
        <taxon>Neomoorellaceae</taxon>
        <taxon>Thermanaeromonas</taxon>
    </lineage>
</organism>
<protein>
    <recommendedName>
        <fullName evidence="1">CO-methylating acetyl-CoA synthase</fullName>
        <ecNumber evidence="1">2.3.1.169</ecNumber>
    </recommendedName>
</protein>
<feature type="domain" description="Carbon monoxide dehydrogenase subunit alpha ,N-terminal" evidence="8">
    <location>
        <begin position="38"/>
        <end position="120"/>
    </location>
</feature>
<dbReference type="GO" id="GO:0043885">
    <property type="term" value="F:anaerobic carbon-monoxide dehydrogenase activity"/>
    <property type="evidence" value="ECO:0007669"/>
    <property type="project" value="InterPro"/>
</dbReference>
<dbReference type="InterPro" id="IPR011254">
    <property type="entry name" value="Prismane-like_sf"/>
</dbReference>
<keyword evidence="3" id="KW-0533">Nickel</keyword>
<evidence type="ECO:0000256" key="6">
    <source>
        <dbReference type="ARBA" id="ARBA00023004"/>
    </source>
</evidence>
<dbReference type="Gene3D" id="1.10.8.190">
    <property type="entry name" value="Carbon monoxide dehydrogenase alpha subunit. Chain M, domain 1"/>
    <property type="match status" value="1"/>
</dbReference>
<keyword evidence="6" id="KW-0408">Iron</keyword>
<keyword evidence="4" id="KW-0808">Transferase</keyword>
<dbReference type="NCBIfam" id="TIGR00316">
    <property type="entry name" value="cdhC"/>
    <property type="match status" value="1"/>
</dbReference>
<dbReference type="EC" id="2.3.1.169" evidence="1"/>
<evidence type="ECO:0000256" key="1">
    <source>
        <dbReference type="ARBA" id="ARBA00012244"/>
    </source>
</evidence>
<evidence type="ECO:0000256" key="5">
    <source>
        <dbReference type="ARBA" id="ARBA00022723"/>
    </source>
</evidence>
<keyword evidence="5" id="KW-0479">Metal-binding</keyword>
<dbReference type="RefSeq" id="WP_084665691.1">
    <property type="nucleotide sequence ID" value="NZ_LT838272.1"/>
</dbReference>
<dbReference type="GO" id="GO:0006084">
    <property type="term" value="P:acetyl-CoA metabolic process"/>
    <property type="evidence" value="ECO:0007669"/>
    <property type="project" value="InterPro"/>
</dbReference>
<dbReference type="PANTHER" id="PTHR42281">
    <property type="match status" value="1"/>
</dbReference>
<dbReference type="NCBIfam" id="NF003379">
    <property type="entry name" value="PRK04456.1"/>
    <property type="match status" value="1"/>
</dbReference>
<gene>
    <name evidence="10" type="ORF">SAMN00808754_2125</name>
</gene>
<dbReference type="AlphaFoldDB" id="A0A1W1VXN1"/>
<evidence type="ECO:0000313" key="11">
    <source>
        <dbReference type="Proteomes" id="UP000192569"/>
    </source>
</evidence>
<sequence length="730" mass="82072">MAVDFDKIYEGAIPEGKNPVKLFREVYHGAITAVSYAEILLNRAIKEYGPDHPVGYPDTAYYLPVIRCFSGEEVTKLGDLPPILNRKRAQIKSELTFENARLAGEATWYAAEIIEALRYLKYKPEEPLAPEPWTGFIGDPVVRRYGIKMVDWTIPGEAIILGRARDSKALAKMVQELMGMGFMLFICDEAVEQLLEENVKLGIDYIAYPLGNFTQIVHAANYALRAGMMFGNVPPGARDEQRDYQRRRIRAFVLYLGERDMVKTAAAFGAIFTGFPVITDQPLDEDETIPDWFFSVQDYDKMIQIAMEVRGIKLTKIKLDLPINFGPAFEGESIRKHDMYVEMGGTRSPAFELVRSVPEDQITDGKIELIGPDITDVPEGSVLPLGIIVDIYGRKMQEDFEGVLERRIHDFINYGEGLWHTGQRAINWLRVSKEAVAKGFRFKHYGDILIAKMKEEFPAIVDRVQVTIITDEEVVKKEMAQALEKYKQRDDRMRGLTDEAVDTFYSCVLCQSFAPNHVCIITPERLGLCGAVTWLDAKASHEINPAGPNQPIPKEGEIDPIKGIWKSVNDYLYIASNRNLEQVCLYTLMENPMTSCGCFEAIMAVIPECNGIMITTRDHPGMTPSGMTFSTLAGMIGGGVQTPGFMGIGRRYIVSKKFIAADGGIARIVWMPKSLKEYLREDFIQRSIEEGLGEDFIDKIADETIGTTVEEILPFLEEKGHPALTMDPLM</sequence>
<dbReference type="GO" id="GO:0043884">
    <property type="term" value="F:CO-methylating acetyl-CoA synthase activity"/>
    <property type="evidence" value="ECO:0007669"/>
    <property type="project" value="UniProtKB-EC"/>
</dbReference>
<dbReference type="CDD" id="cd01917">
    <property type="entry name" value="ACS_2"/>
    <property type="match status" value="1"/>
</dbReference>
<keyword evidence="7" id="KW-0411">Iron-sulfur</keyword>
<dbReference type="InterPro" id="IPR004461">
    <property type="entry name" value="CO_DH/Ac-CoA_synth_bsu"/>
</dbReference>
<feature type="domain" description="CO dehydrogenase/acetyl-CoA synthase complex beta subunit C-terminal" evidence="9">
    <location>
        <begin position="486"/>
        <end position="730"/>
    </location>
</feature>
<dbReference type="Gene3D" id="3.40.1470.10">
    <property type="entry name" value="Bifunctional carbon monoxide dehydrogenase/acetyl-coa synthase(codh/acs), Chain M, domain 5"/>
    <property type="match status" value="1"/>
</dbReference>
<dbReference type="Gene3D" id="3.40.50.2030">
    <property type="match status" value="1"/>
</dbReference>
<evidence type="ECO:0000259" key="8">
    <source>
        <dbReference type="Pfam" id="PF18537"/>
    </source>
</evidence>
<dbReference type="GO" id="GO:0046872">
    <property type="term" value="F:metal ion binding"/>
    <property type="evidence" value="ECO:0007669"/>
    <property type="project" value="UniProtKB-KW"/>
</dbReference>
<evidence type="ECO:0000313" key="10">
    <source>
        <dbReference type="EMBL" id="SMB98096.1"/>
    </source>
</evidence>
<dbReference type="STRING" id="698762.SAMN00808754_2125"/>
<dbReference type="InterPro" id="IPR045822">
    <property type="entry name" value="ACS_CODH_B_C"/>
</dbReference>
<dbReference type="InterPro" id="IPR041350">
    <property type="entry name" value="CODH_A_N"/>
</dbReference>
<proteinExistence type="predicted"/>
<evidence type="ECO:0000256" key="3">
    <source>
        <dbReference type="ARBA" id="ARBA00022596"/>
    </source>
</evidence>
<reference evidence="10 11" key="1">
    <citation type="submission" date="2017-04" db="EMBL/GenBank/DDBJ databases">
        <authorList>
            <person name="Afonso C.L."/>
            <person name="Miller P.J."/>
            <person name="Scott M.A."/>
            <person name="Spackman E."/>
            <person name="Goraichik I."/>
            <person name="Dimitrov K.M."/>
            <person name="Suarez D.L."/>
            <person name="Swayne D.E."/>
        </authorList>
    </citation>
    <scope>NUCLEOTIDE SEQUENCE [LARGE SCALE GENOMIC DNA]</scope>
    <source>
        <strain evidence="10 11">ToBE</strain>
    </source>
</reference>
<dbReference type="InterPro" id="IPR038571">
    <property type="entry name" value="CO_DH/Ac-CoA_synth_bsu_3_sf"/>
</dbReference>
<dbReference type="SUPFAM" id="SSF56821">
    <property type="entry name" value="Prismane protein-like"/>
    <property type="match status" value="1"/>
</dbReference>
<accession>A0A1W1VXN1</accession>